<dbReference type="AlphaFoldDB" id="A0AAV0WET6"/>
<keyword evidence="2" id="KW-1185">Reference proteome</keyword>
<evidence type="ECO:0008006" key="3">
    <source>
        <dbReference type="Google" id="ProtNLM"/>
    </source>
</evidence>
<proteinExistence type="predicted"/>
<accession>A0AAV0WET6</accession>
<protein>
    <recommendedName>
        <fullName evidence="3">Transposase</fullName>
    </recommendedName>
</protein>
<evidence type="ECO:0000313" key="1">
    <source>
        <dbReference type="EMBL" id="CAI6354310.1"/>
    </source>
</evidence>
<reference evidence="1 2" key="1">
    <citation type="submission" date="2023-01" db="EMBL/GenBank/DDBJ databases">
        <authorList>
            <person name="Whitehead M."/>
        </authorList>
    </citation>
    <scope>NUCLEOTIDE SEQUENCE [LARGE SCALE GENOMIC DNA]</scope>
</reference>
<evidence type="ECO:0000313" key="2">
    <source>
        <dbReference type="Proteomes" id="UP001160148"/>
    </source>
</evidence>
<dbReference type="Proteomes" id="UP001160148">
    <property type="component" value="Unassembled WGS sequence"/>
</dbReference>
<sequence length="655" mass="75169">MYNSRSYRTKRRRIQNELLALESSCSNDDDNNVDDDDLVLNYNSITNDQNRHDCSCMVENNSKSVSIEDLSVGFDNLDHTQYVISNNEGASISGLNKIHEDDVHFNHKKNVKHAIGKWAVDFNVPQNAVNALLDVLKNKAGLDFLPKDCRTLLHNKSTKILNLRTMSSTAEYYHFGLGNGIKRCASIFSLDDKVKIAIGIDGLPLSKCSSSQFWPILAYIQPHHKYVFPVGVYHGYEKPKDSNEFLQDLISEIVELTENGITIANLKIQIQIQVICCDAPAKSFIMRIKGHSGFSSCTRCVHEGEYCNNRICFPYIDNGSASRTHDDYVCMKDEEHHISSTISCISLIPGIDIISLFSMDYMHLVCLGAMRKLINLWIKGPLNIRLPSWKIKLISTSLCSLKINITNDFSRKPRSLDEINRWKATELRQFLLYTGIVVLKNVLSKECYQHFLALNIAMRILLGSDLSQYLNFAKQLLEYFVKTFQVLYGKQFVSHNIHGLLHLTDDYIQNGPLDSCSAFPFENYMKSLKSMLRKHEKPLQQVIKRYEEQCEIGNWKFENEQKINFNSNKPNCYVITHRGEIVRIVEMLNSSIIGHKFNVKEDLYDIPIKSSKLDIYIVKNLSNDLVQFSITDVKQKLLIFDFENKQIVVPILHHN</sequence>
<name>A0AAV0WET6_9HEMI</name>
<dbReference type="PANTHER" id="PTHR33053">
    <property type="entry name" value="PROTEIN, PUTATIVE-RELATED"/>
    <property type="match status" value="1"/>
</dbReference>
<comment type="caution">
    <text evidence="1">The sequence shown here is derived from an EMBL/GenBank/DDBJ whole genome shotgun (WGS) entry which is preliminary data.</text>
</comment>
<gene>
    <name evidence="1" type="ORF">MEUPH1_LOCUS10329</name>
</gene>
<dbReference type="EMBL" id="CARXXK010000002">
    <property type="protein sequence ID" value="CAI6354310.1"/>
    <property type="molecule type" value="Genomic_DNA"/>
</dbReference>
<organism evidence="1 2">
    <name type="scientific">Macrosiphum euphorbiae</name>
    <name type="common">potato aphid</name>
    <dbReference type="NCBI Taxonomy" id="13131"/>
    <lineage>
        <taxon>Eukaryota</taxon>
        <taxon>Metazoa</taxon>
        <taxon>Ecdysozoa</taxon>
        <taxon>Arthropoda</taxon>
        <taxon>Hexapoda</taxon>
        <taxon>Insecta</taxon>
        <taxon>Pterygota</taxon>
        <taxon>Neoptera</taxon>
        <taxon>Paraneoptera</taxon>
        <taxon>Hemiptera</taxon>
        <taxon>Sternorrhyncha</taxon>
        <taxon>Aphidomorpha</taxon>
        <taxon>Aphidoidea</taxon>
        <taxon>Aphididae</taxon>
        <taxon>Macrosiphini</taxon>
        <taxon>Macrosiphum</taxon>
    </lineage>
</organism>